<dbReference type="InterPro" id="IPR052159">
    <property type="entry name" value="Competence_DNA_uptake"/>
</dbReference>
<sequence>MTNVFHRRTQYAVGQGFFHAGFFKLNKSGGTDFVYVYDCGAMERYKDARNREINQFKSELNGRSIDLMFLSHLHADHVSGLPELLAGSAPVRAKTIVLPYTGLSERAILFAKDTALGAWGEDMALARDLTIDPVGTISQRFGPDEIIIVHASEPDDEPGPGPEPRPGEDKRDAGWVFKRFSPARRSSAPRRVGRSNVQECSDRSELSILRFAWGFFPHVKPIDPSRLQAFRAALARELSLELAHLDSLLSSPDELRDLLVNSRTKLRDAYKAISSDLNVTSLSILSRPYEDPEKFLWNVDVDHPHRWPLGCWCCRDTLLSAIGWLGTGDADLKTVQEAQKFCDHYSVRGQSILTMTLPHHGSDHNFNPKLIEFFRPTFAVAPADEFANWRHPGSGVVRRVAERGARLEPVTSDPQTRFMETFQRW</sequence>
<evidence type="ECO:0000313" key="4">
    <source>
        <dbReference type="Proteomes" id="UP001595379"/>
    </source>
</evidence>
<dbReference type="EMBL" id="JBHRSV010000012">
    <property type="protein sequence ID" value="MFC2925943.1"/>
    <property type="molecule type" value="Genomic_DNA"/>
</dbReference>
<evidence type="ECO:0000259" key="2">
    <source>
        <dbReference type="Pfam" id="PF00753"/>
    </source>
</evidence>
<keyword evidence="4" id="KW-1185">Reference proteome</keyword>
<dbReference type="Gene3D" id="3.60.15.10">
    <property type="entry name" value="Ribonuclease Z/Hydroxyacylglutathione hydrolase-like"/>
    <property type="match status" value="2"/>
</dbReference>
<dbReference type="Proteomes" id="UP001595379">
    <property type="component" value="Unassembled WGS sequence"/>
</dbReference>
<comment type="caution">
    <text evidence="3">The sequence shown here is derived from an EMBL/GenBank/DDBJ whole genome shotgun (WGS) entry which is preliminary data.</text>
</comment>
<name>A0ABV6ZX22_9PROT</name>
<evidence type="ECO:0000313" key="3">
    <source>
        <dbReference type="EMBL" id="MFC2925943.1"/>
    </source>
</evidence>
<dbReference type="RefSeq" id="WP_343164869.1">
    <property type="nucleotide sequence ID" value="NZ_JBHRSV010000012.1"/>
</dbReference>
<dbReference type="PANTHER" id="PTHR30619:SF1">
    <property type="entry name" value="RECOMBINATION PROTEIN 2"/>
    <property type="match status" value="1"/>
</dbReference>
<protein>
    <submittedName>
        <fullName evidence="3">MBL fold metallo-hydrolase</fullName>
    </submittedName>
</protein>
<proteinExistence type="predicted"/>
<gene>
    <name evidence="3" type="ORF">ACFOOR_07480</name>
</gene>
<evidence type="ECO:0000256" key="1">
    <source>
        <dbReference type="SAM" id="MobiDB-lite"/>
    </source>
</evidence>
<organism evidence="3 4">
    <name type="scientific">Hyphobacterium vulgare</name>
    <dbReference type="NCBI Taxonomy" id="1736751"/>
    <lineage>
        <taxon>Bacteria</taxon>
        <taxon>Pseudomonadati</taxon>
        <taxon>Pseudomonadota</taxon>
        <taxon>Alphaproteobacteria</taxon>
        <taxon>Maricaulales</taxon>
        <taxon>Maricaulaceae</taxon>
        <taxon>Hyphobacterium</taxon>
    </lineage>
</organism>
<feature type="region of interest" description="Disordered" evidence="1">
    <location>
        <begin position="151"/>
        <end position="172"/>
    </location>
</feature>
<dbReference type="InterPro" id="IPR036866">
    <property type="entry name" value="RibonucZ/Hydroxyglut_hydro"/>
</dbReference>
<dbReference type="SUPFAM" id="SSF56281">
    <property type="entry name" value="Metallo-hydrolase/oxidoreductase"/>
    <property type="match status" value="1"/>
</dbReference>
<feature type="domain" description="Metallo-beta-lactamase" evidence="2">
    <location>
        <begin position="30"/>
        <end position="90"/>
    </location>
</feature>
<accession>A0ABV6ZX22</accession>
<dbReference type="InterPro" id="IPR001279">
    <property type="entry name" value="Metallo-B-lactamas"/>
</dbReference>
<dbReference type="Pfam" id="PF00753">
    <property type="entry name" value="Lactamase_B"/>
    <property type="match status" value="1"/>
</dbReference>
<dbReference type="PANTHER" id="PTHR30619">
    <property type="entry name" value="DNA INTERNALIZATION/COMPETENCE PROTEIN COMEC/REC2"/>
    <property type="match status" value="1"/>
</dbReference>
<reference evidence="4" key="1">
    <citation type="journal article" date="2019" name="Int. J. Syst. Evol. Microbiol.">
        <title>The Global Catalogue of Microorganisms (GCM) 10K type strain sequencing project: providing services to taxonomists for standard genome sequencing and annotation.</title>
        <authorList>
            <consortium name="The Broad Institute Genomics Platform"/>
            <consortium name="The Broad Institute Genome Sequencing Center for Infectious Disease"/>
            <person name="Wu L."/>
            <person name="Ma J."/>
        </authorList>
    </citation>
    <scope>NUCLEOTIDE SEQUENCE [LARGE SCALE GENOMIC DNA]</scope>
    <source>
        <strain evidence="4">KCTC 52487</strain>
    </source>
</reference>